<dbReference type="AlphaFoldDB" id="A0A0L7QWF6"/>
<reference evidence="2 3" key="1">
    <citation type="submission" date="2015-07" db="EMBL/GenBank/DDBJ databases">
        <title>The genome of Habropoda laboriosa.</title>
        <authorList>
            <person name="Pan H."/>
            <person name="Kapheim K."/>
        </authorList>
    </citation>
    <scope>NUCLEOTIDE SEQUENCE [LARGE SCALE GENOMIC DNA]</scope>
    <source>
        <strain evidence="2">0110345459</strain>
    </source>
</reference>
<dbReference type="EMBL" id="KQ414716">
    <property type="protein sequence ID" value="KOC62864.1"/>
    <property type="molecule type" value="Genomic_DNA"/>
</dbReference>
<feature type="compositionally biased region" description="Basic residues" evidence="1">
    <location>
        <begin position="1"/>
        <end position="17"/>
    </location>
</feature>
<evidence type="ECO:0000313" key="3">
    <source>
        <dbReference type="Proteomes" id="UP000053825"/>
    </source>
</evidence>
<dbReference type="Proteomes" id="UP000053825">
    <property type="component" value="Unassembled WGS sequence"/>
</dbReference>
<evidence type="ECO:0000313" key="2">
    <source>
        <dbReference type="EMBL" id="KOC62864.1"/>
    </source>
</evidence>
<sequence length="50" mass="5791">MLRSSVNKKKTKKKRKNNTGMFGYRQVQSTIINNDNSLFNNIDSTVKITQ</sequence>
<accession>A0A0L7QWF6</accession>
<protein>
    <submittedName>
        <fullName evidence="2">Uncharacterized protein</fullName>
    </submittedName>
</protein>
<organism evidence="2 3">
    <name type="scientific">Habropoda laboriosa</name>
    <dbReference type="NCBI Taxonomy" id="597456"/>
    <lineage>
        <taxon>Eukaryota</taxon>
        <taxon>Metazoa</taxon>
        <taxon>Ecdysozoa</taxon>
        <taxon>Arthropoda</taxon>
        <taxon>Hexapoda</taxon>
        <taxon>Insecta</taxon>
        <taxon>Pterygota</taxon>
        <taxon>Neoptera</taxon>
        <taxon>Endopterygota</taxon>
        <taxon>Hymenoptera</taxon>
        <taxon>Apocrita</taxon>
        <taxon>Aculeata</taxon>
        <taxon>Apoidea</taxon>
        <taxon>Anthophila</taxon>
        <taxon>Apidae</taxon>
        <taxon>Habropoda</taxon>
    </lineage>
</organism>
<gene>
    <name evidence="2" type="ORF">WH47_02567</name>
</gene>
<proteinExistence type="predicted"/>
<keyword evidence="3" id="KW-1185">Reference proteome</keyword>
<name>A0A0L7QWF6_9HYME</name>
<feature type="region of interest" description="Disordered" evidence="1">
    <location>
        <begin position="1"/>
        <end position="22"/>
    </location>
</feature>
<evidence type="ECO:0000256" key="1">
    <source>
        <dbReference type="SAM" id="MobiDB-lite"/>
    </source>
</evidence>